<proteinExistence type="predicted"/>
<feature type="compositionally biased region" description="Pro residues" evidence="1">
    <location>
        <begin position="312"/>
        <end position="321"/>
    </location>
</feature>
<dbReference type="EMBL" id="CYKH01000435">
    <property type="protein sequence ID" value="CUF89497.1"/>
    <property type="molecule type" value="Genomic_DNA"/>
</dbReference>
<evidence type="ECO:0000313" key="2">
    <source>
        <dbReference type="EMBL" id="CUF89497.1"/>
    </source>
</evidence>
<evidence type="ECO:0000313" key="3">
    <source>
        <dbReference type="Proteomes" id="UP000051952"/>
    </source>
</evidence>
<feature type="compositionally biased region" description="Low complexity" evidence="1">
    <location>
        <begin position="224"/>
        <end position="262"/>
    </location>
</feature>
<feature type="compositionally biased region" description="Low complexity" evidence="1">
    <location>
        <begin position="1"/>
        <end position="25"/>
    </location>
</feature>
<feature type="region of interest" description="Disordered" evidence="1">
    <location>
        <begin position="181"/>
        <end position="342"/>
    </location>
</feature>
<keyword evidence="3" id="KW-1185">Reference proteome</keyword>
<protein>
    <submittedName>
        <fullName evidence="2">Uncharacterized protein</fullName>
    </submittedName>
</protein>
<feature type="non-terminal residue" evidence="2">
    <location>
        <position position="1"/>
    </location>
</feature>
<feature type="compositionally biased region" description="Polar residues" evidence="1">
    <location>
        <begin position="282"/>
        <end position="304"/>
    </location>
</feature>
<dbReference type="AlphaFoldDB" id="A0A0S4IPU2"/>
<feature type="compositionally biased region" description="Basic and acidic residues" evidence="1">
    <location>
        <begin position="181"/>
        <end position="194"/>
    </location>
</feature>
<sequence length="342" mass="35178">RVTSATKANSSSSSTKQTRRASAAAVLSPVTSSLVGGGGARCVSPAPPRTTSTSSAHHHATTSLLVADGHNSRGELNATSSQPEDRSTAKRQSTVLLTTAAPGETLGLETKVERDIMVELTLLDPEHHDQDYGSRTQSLSRGVDVHLSLLPDPLDETSEATASPEGSHTTIIHAEPLEATTTEHDHVPPTHDDSQVLPPAPQPWSHHHAEKTLNRDEDAVTNTSPSLAAAAAAAAAAHSAGPSASAAHQSSSVAVVDAANPSKQVTTHLPPASRPVHGASVVSRTPSTGTTLAVPQSSSITSPNEAKRQHPAPTPPVPPRHATPAVPSDPLKQPSKGCCAVM</sequence>
<name>A0A0S4IPU2_BODSA</name>
<gene>
    <name evidence="2" type="ORF">BSAL_66910</name>
</gene>
<dbReference type="Proteomes" id="UP000051952">
    <property type="component" value="Unassembled WGS sequence"/>
</dbReference>
<organism evidence="2 3">
    <name type="scientific">Bodo saltans</name>
    <name type="common">Flagellated protozoan</name>
    <dbReference type="NCBI Taxonomy" id="75058"/>
    <lineage>
        <taxon>Eukaryota</taxon>
        <taxon>Discoba</taxon>
        <taxon>Euglenozoa</taxon>
        <taxon>Kinetoplastea</taxon>
        <taxon>Metakinetoplastina</taxon>
        <taxon>Eubodonida</taxon>
        <taxon>Bodonidae</taxon>
        <taxon>Bodo</taxon>
    </lineage>
</organism>
<dbReference type="VEuPathDB" id="TriTrypDB:BSAL_66910"/>
<evidence type="ECO:0000256" key="1">
    <source>
        <dbReference type="SAM" id="MobiDB-lite"/>
    </source>
</evidence>
<feature type="region of interest" description="Disordered" evidence="1">
    <location>
        <begin position="1"/>
        <end position="102"/>
    </location>
</feature>
<reference evidence="3" key="1">
    <citation type="submission" date="2015-09" db="EMBL/GenBank/DDBJ databases">
        <authorList>
            <consortium name="Pathogen Informatics"/>
        </authorList>
    </citation>
    <scope>NUCLEOTIDE SEQUENCE [LARGE SCALE GENOMIC DNA]</scope>
    <source>
        <strain evidence="3">Lake Konstanz</strain>
    </source>
</reference>
<accession>A0A0S4IPU2</accession>